<dbReference type="InterPro" id="IPR022837">
    <property type="entry name" value="MsrQ-like"/>
</dbReference>
<dbReference type="GO" id="GO:0016679">
    <property type="term" value="F:oxidoreductase activity, acting on diphenols and related substances as donors"/>
    <property type="evidence" value="ECO:0007669"/>
    <property type="project" value="TreeGrafter"/>
</dbReference>
<dbReference type="GO" id="GO:0020037">
    <property type="term" value="F:heme binding"/>
    <property type="evidence" value="ECO:0007669"/>
    <property type="project" value="UniProtKB-UniRule"/>
</dbReference>
<reference evidence="9 10" key="1">
    <citation type="journal article" date="2017" name="Water Res.">
        <title>Comammox in drinking water systems.</title>
        <authorList>
            <person name="Wang Y."/>
            <person name="Ma L."/>
            <person name="Mao Y."/>
            <person name="Jiang X."/>
            <person name="Xia Y."/>
            <person name="Yu K."/>
            <person name="Li B."/>
            <person name="Zhang T."/>
        </authorList>
    </citation>
    <scope>NUCLEOTIDE SEQUENCE [LARGE SCALE GENOMIC DNA]</scope>
    <source>
        <strain evidence="9">SG_bin8</strain>
    </source>
</reference>
<dbReference type="InterPro" id="IPR013130">
    <property type="entry name" value="Fe3_Rdtase_TM_dom"/>
</dbReference>
<dbReference type="GO" id="GO:0010181">
    <property type="term" value="F:FMN binding"/>
    <property type="evidence" value="ECO:0007669"/>
    <property type="project" value="UniProtKB-UniRule"/>
</dbReference>
<evidence type="ECO:0000256" key="1">
    <source>
        <dbReference type="ARBA" id="ARBA00004141"/>
    </source>
</evidence>
<comment type="similarity">
    <text evidence="7">Belongs to the MsrQ family.</text>
</comment>
<dbReference type="Proteomes" id="UP000192872">
    <property type="component" value="Unassembled WGS sequence"/>
</dbReference>
<comment type="caution">
    <text evidence="9">The sequence shown here is derived from an EMBL/GenBank/DDBJ whole genome shotgun (WGS) entry which is preliminary data.</text>
</comment>
<dbReference type="PANTHER" id="PTHR36964">
    <property type="entry name" value="PROTEIN-METHIONINE-SULFOXIDE REDUCTASE HEME-BINDING SUBUNIT MSRQ"/>
    <property type="match status" value="1"/>
</dbReference>
<keyword evidence="3 7" id="KW-0812">Transmembrane</keyword>
<comment type="caution">
    <text evidence="7">Lacks conserved residue(s) required for the propagation of feature annotation.</text>
</comment>
<dbReference type="GO" id="GO:0009055">
    <property type="term" value="F:electron transfer activity"/>
    <property type="evidence" value="ECO:0007669"/>
    <property type="project" value="UniProtKB-UniRule"/>
</dbReference>
<evidence type="ECO:0000313" key="10">
    <source>
        <dbReference type="Proteomes" id="UP000192872"/>
    </source>
</evidence>
<comment type="cofactor">
    <cofactor evidence="7">
        <name>FMN</name>
        <dbReference type="ChEBI" id="CHEBI:58210"/>
    </cofactor>
    <text evidence="7">Binds 1 FMN per subunit.</text>
</comment>
<evidence type="ECO:0000256" key="2">
    <source>
        <dbReference type="ARBA" id="ARBA00022448"/>
    </source>
</evidence>
<comment type="subunit">
    <text evidence="7">Heterodimer of a catalytic subunit (MsrP) and a heme-binding subunit (MsrQ).</text>
</comment>
<sequence>MPGRFALIDLAPWTDRAGRLSWLKLACFIGALLPACWLAYAYATDNLGTKPLTALNHETGLWATRFLAVTLAITPFRRIFAWPRLIVLRRQLGLTVLAYSLIHVVIYVIDQSLDLVFVLSEIVHRFYLGLGTIALVIFLVQGATSNDGALKRLGSVRWNEIHRLIYPAILIVLLHFLLQSKLDVSEACLMLGLFAALMLYRLAHDIGLPLKFPTLLGVAVLSGVLTMLAEAGWYASGGRISFWLVLESNLDPLSTFRPGWWTFASAALVAVLAFARACFAEPERPARRHAPHRA</sequence>
<keyword evidence="2 7" id="KW-0813">Transport</keyword>
<feature type="transmembrane region" description="Helical" evidence="7">
    <location>
        <begin position="62"/>
        <end position="80"/>
    </location>
</feature>
<feature type="transmembrane region" description="Helical" evidence="7">
    <location>
        <begin position="215"/>
        <end position="235"/>
    </location>
</feature>
<keyword evidence="7" id="KW-1003">Cell membrane</keyword>
<dbReference type="AlphaFoldDB" id="A0A1W9HZF5"/>
<keyword evidence="7" id="KW-0479">Metal-binding</keyword>
<dbReference type="PANTHER" id="PTHR36964:SF1">
    <property type="entry name" value="PROTEIN-METHIONINE-SULFOXIDE REDUCTASE HEME-BINDING SUBUNIT MSRQ"/>
    <property type="match status" value="1"/>
</dbReference>
<keyword evidence="7" id="KW-0349">Heme</keyword>
<feature type="transmembrane region" description="Helical" evidence="7">
    <location>
        <begin position="21"/>
        <end position="42"/>
    </location>
</feature>
<dbReference type="Pfam" id="PF01794">
    <property type="entry name" value="Ferric_reduct"/>
    <property type="match status" value="1"/>
</dbReference>
<feature type="domain" description="Ferric oxidoreductase" evidence="8">
    <location>
        <begin position="59"/>
        <end position="172"/>
    </location>
</feature>
<keyword evidence="4 7" id="KW-1133">Transmembrane helix</keyword>
<dbReference type="GO" id="GO:0005886">
    <property type="term" value="C:plasma membrane"/>
    <property type="evidence" value="ECO:0007669"/>
    <property type="project" value="UniProtKB-SubCell"/>
</dbReference>
<comment type="subcellular location">
    <subcellularLocation>
        <location evidence="7">Cell membrane</location>
        <topology evidence="7">Multi-pass membrane protein</topology>
    </subcellularLocation>
    <subcellularLocation>
        <location evidence="1">Membrane</location>
        <topology evidence="1">Multi-pass membrane protein</topology>
    </subcellularLocation>
</comment>
<evidence type="ECO:0000256" key="4">
    <source>
        <dbReference type="ARBA" id="ARBA00022989"/>
    </source>
</evidence>
<evidence type="ECO:0000256" key="5">
    <source>
        <dbReference type="ARBA" id="ARBA00023004"/>
    </source>
</evidence>
<evidence type="ECO:0000313" key="9">
    <source>
        <dbReference type="EMBL" id="OQW52601.1"/>
    </source>
</evidence>
<keyword evidence="6 7" id="KW-0472">Membrane</keyword>
<feature type="transmembrane region" description="Helical" evidence="7">
    <location>
        <begin position="184"/>
        <end position="203"/>
    </location>
</feature>
<keyword evidence="7" id="KW-0288">FMN</keyword>
<keyword evidence="7" id="KW-0249">Electron transport</keyword>
<organism evidence="9 10">
    <name type="scientific">Candidatus Raskinella chloraquaticus</name>
    <dbReference type="NCBI Taxonomy" id="1951219"/>
    <lineage>
        <taxon>Bacteria</taxon>
        <taxon>Pseudomonadati</taxon>
        <taxon>Pseudomonadota</taxon>
        <taxon>Alphaproteobacteria</taxon>
        <taxon>Hyphomicrobiales</taxon>
        <taxon>Phreatobacteraceae</taxon>
        <taxon>Candidatus Raskinella</taxon>
    </lineage>
</organism>
<comment type="cofactor">
    <cofactor evidence="7">
        <name>heme b</name>
        <dbReference type="ChEBI" id="CHEBI:60344"/>
    </cofactor>
    <text evidence="7">Binds 1 heme b (iron(II)-protoporphyrin IX) group per subunit.</text>
</comment>
<feature type="transmembrane region" description="Helical" evidence="7">
    <location>
        <begin position="115"/>
        <end position="140"/>
    </location>
</feature>
<evidence type="ECO:0000256" key="3">
    <source>
        <dbReference type="ARBA" id="ARBA00022692"/>
    </source>
</evidence>
<proteinExistence type="inferred from homology"/>
<keyword evidence="7" id="KW-0285">Flavoprotein</keyword>
<evidence type="ECO:0000256" key="6">
    <source>
        <dbReference type="ARBA" id="ARBA00023136"/>
    </source>
</evidence>
<evidence type="ECO:0000256" key="7">
    <source>
        <dbReference type="HAMAP-Rule" id="MF_01207"/>
    </source>
</evidence>
<dbReference type="EMBL" id="LWDL01000012">
    <property type="protein sequence ID" value="OQW52601.1"/>
    <property type="molecule type" value="Genomic_DNA"/>
</dbReference>
<dbReference type="GO" id="GO:0030091">
    <property type="term" value="P:protein repair"/>
    <property type="evidence" value="ECO:0007669"/>
    <property type="project" value="UniProtKB-UniRule"/>
</dbReference>
<keyword evidence="5 7" id="KW-0408">Iron</keyword>
<dbReference type="GO" id="GO:0046872">
    <property type="term" value="F:metal ion binding"/>
    <property type="evidence" value="ECO:0007669"/>
    <property type="project" value="UniProtKB-KW"/>
</dbReference>
<dbReference type="HAMAP" id="MF_01207">
    <property type="entry name" value="MsrQ"/>
    <property type="match status" value="1"/>
</dbReference>
<evidence type="ECO:0000259" key="8">
    <source>
        <dbReference type="Pfam" id="PF01794"/>
    </source>
</evidence>
<feature type="transmembrane region" description="Helical" evidence="7">
    <location>
        <begin position="92"/>
        <end position="109"/>
    </location>
</feature>
<accession>A0A1W9HZF5</accession>
<name>A0A1W9HZF5_9HYPH</name>
<feature type="transmembrane region" description="Helical" evidence="7">
    <location>
        <begin position="161"/>
        <end position="178"/>
    </location>
</feature>
<comment type="function">
    <text evidence="7">Part of the MsrPQ system that repairs oxidized periplasmic proteins containing methionine sulfoxide residues (Met-O), using respiratory chain electrons. Thus protects these proteins from oxidative-stress damage caused by reactive species of oxygen and chlorine generated by the host defense mechanisms. MsrPQ is essential for the maintenance of envelope integrity under bleach stress, rescuing a wide series of structurally unrelated periplasmic proteins from methionine oxidation. MsrQ provides electrons for reduction to the reductase catalytic subunit MsrP, using the quinone pool of the respiratory chain.</text>
</comment>
<gene>
    <name evidence="7" type="primary">msrQ</name>
    <name evidence="9" type="ORF">A4S15_07155</name>
</gene>
<feature type="transmembrane region" description="Helical" evidence="7">
    <location>
        <begin position="260"/>
        <end position="279"/>
    </location>
</feature>
<dbReference type="RefSeq" id="WP_376801776.1">
    <property type="nucleotide sequence ID" value="NZ_DBNB01000020.1"/>
</dbReference>
<dbReference type="STRING" id="1827387.A4S15_07155"/>
<protein>
    <recommendedName>
        <fullName evidence="7">Protein-methionine-sulfoxide reductase heme-binding subunit MsrQ</fullName>
    </recommendedName>
    <alternativeName>
        <fullName evidence="7">Flavocytochrome MsrQ</fullName>
    </alternativeName>
</protein>